<dbReference type="AlphaFoldDB" id="A0A2P2QZU1"/>
<proteinExistence type="predicted"/>
<accession>A0A2P2QZU1</accession>
<protein>
    <submittedName>
        <fullName evidence="1">Uncharacterized protein</fullName>
    </submittedName>
</protein>
<evidence type="ECO:0000313" key="1">
    <source>
        <dbReference type="EMBL" id="MBX72483.1"/>
    </source>
</evidence>
<reference evidence="1" key="1">
    <citation type="submission" date="2018-02" db="EMBL/GenBank/DDBJ databases">
        <title>Rhizophora mucronata_Transcriptome.</title>
        <authorList>
            <person name="Meera S.P."/>
            <person name="Sreeshan A."/>
            <person name="Augustine A."/>
        </authorList>
    </citation>
    <scope>NUCLEOTIDE SEQUENCE</scope>
    <source>
        <tissue evidence="1">Leaf</tissue>
    </source>
</reference>
<name>A0A2P2QZU1_RHIMU</name>
<dbReference type="EMBL" id="GGEC01091999">
    <property type="protein sequence ID" value="MBX72483.1"/>
    <property type="molecule type" value="Transcribed_RNA"/>
</dbReference>
<sequence length="33" mass="3899">MDDNTKFLGQRLTKFVTLSLLSFPSNNTNHRRF</sequence>
<organism evidence="1">
    <name type="scientific">Rhizophora mucronata</name>
    <name type="common">Asiatic mangrove</name>
    <dbReference type="NCBI Taxonomy" id="61149"/>
    <lineage>
        <taxon>Eukaryota</taxon>
        <taxon>Viridiplantae</taxon>
        <taxon>Streptophyta</taxon>
        <taxon>Embryophyta</taxon>
        <taxon>Tracheophyta</taxon>
        <taxon>Spermatophyta</taxon>
        <taxon>Magnoliopsida</taxon>
        <taxon>eudicotyledons</taxon>
        <taxon>Gunneridae</taxon>
        <taxon>Pentapetalae</taxon>
        <taxon>rosids</taxon>
        <taxon>fabids</taxon>
        <taxon>Malpighiales</taxon>
        <taxon>Rhizophoraceae</taxon>
        <taxon>Rhizophora</taxon>
    </lineage>
</organism>